<feature type="transmembrane region" description="Helical" evidence="17">
    <location>
        <begin position="156"/>
        <end position="178"/>
    </location>
</feature>
<organism evidence="19">
    <name type="scientific">Costapex baldwinae</name>
    <dbReference type="NCBI Taxonomy" id="2782736"/>
    <lineage>
        <taxon>Eukaryota</taxon>
        <taxon>Metazoa</taxon>
        <taxon>Spiralia</taxon>
        <taxon>Lophotrochozoa</taxon>
        <taxon>Mollusca</taxon>
        <taxon>Gastropoda</taxon>
        <taxon>Caenogastropoda</taxon>
        <taxon>Neogastropoda</taxon>
        <taxon>Turbinelloidea</taxon>
        <taxon>Costellariidae</taxon>
        <taxon>Costapex</taxon>
    </lineage>
</organism>
<dbReference type="Pfam" id="PF00361">
    <property type="entry name" value="Proton_antipo_M"/>
    <property type="match status" value="1"/>
</dbReference>
<feature type="transmembrane region" description="Helical" evidence="17">
    <location>
        <begin position="58"/>
        <end position="78"/>
    </location>
</feature>
<evidence type="ECO:0000256" key="4">
    <source>
        <dbReference type="ARBA" id="ARBA00021008"/>
    </source>
</evidence>
<reference evidence="19" key="1">
    <citation type="journal article" date="2021" name="Mitochondrial DNA Part B Resour">
        <title>The complete mitochondrial genome of Costapex baldwinae (Gastropoda: Neogastropoda: Turbinelloidea: Costellariidae) from the Caribbean Deep-sea.</title>
        <authorList>
            <person name="Harasewych M.G."/>
            <person name="Uribe J.E."/>
            <person name="Fedosov A.E."/>
        </authorList>
    </citation>
    <scope>NUCLEOTIDE SEQUENCE</scope>
</reference>
<feature type="transmembrane region" description="Helical" evidence="17">
    <location>
        <begin position="281"/>
        <end position="305"/>
    </location>
</feature>
<feature type="transmembrane region" description="Helical" evidence="17">
    <location>
        <begin position="7"/>
        <end position="23"/>
    </location>
</feature>
<feature type="transmembrane region" description="Helical" evidence="17">
    <location>
        <begin position="185"/>
        <end position="203"/>
    </location>
</feature>
<evidence type="ECO:0000256" key="1">
    <source>
        <dbReference type="ARBA" id="ARBA00004448"/>
    </source>
</evidence>
<comment type="subcellular location">
    <subcellularLocation>
        <location evidence="1 17">Mitochondrion inner membrane</location>
        <topology evidence="1 17">Multi-pass membrane protein</topology>
    </subcellularLocation>
</comment>
<evidence type="ECO:0000256" key="8">
    <source>
        <dbReference type="ARBA" id="ARBA00022792"/>
    </source>
</evidence>
<evidence type="ECO:0000256" key="3">
    <source>
        <dbReference type="ARBA" id="ARBA00012944"/>
    </source>
</evidence>
<dbReference type="AlphaFoldDB" id="A0A7S6ZP39"/>
<keyword evidence="6 17" id="KW-0679">Respiratory chain</keyword>
<dbReference type="EMBL" id="MW044625">
    <property type="protein sequence ID" value="QOW07339.1"/>
    <property type="molecule type" value="Genomic_DNA"/>
</dbReference>
<keyword evidence="12 17" id="KW-0520">NAD</keyword>
<dbReference type="GO" id="GO:0006120">
    <property type="term" value="P:mitochondrial electron transport, NADH to ubiquinone"/>
    <property type="evidence" value="ECO:0007669"/>
    <property type="project" value="InterPro"/>
</dbReference>
<gene>
    <name evidence="19" type="primary">ND2</name>
</gene>
<dbReference type="GO" id="GO:0005743">
    <property type="term" value="C:mitochondrial inner membrane"/>
    <property type="evidence" value="ECO:0007669"/>
    <property type="project" value="UniProtKB-SubCell"/>
</dbReference>
<evidence type="ECO:0000256" key="12">
    <source>
        <dbReference type="ARBA" id="ARBA00023027"/>
    </source>
</evidence>
<comment type="catalytic activity">
    <reaction evidence="16 17">
        <text>a ubiquinone + NADH + 5 H(+)(in) = a ubiquinol + NAD(+) + 4 H(+)(out)</text>
        <dbReference type="Rhea" id="RHEA:29091"/>
        <dbReference type="Rhea" id="RHEA-COMP:9565"/>
        <dbReference type="Rhea" id="RHEA-COMP:9566"/>
        <dbReference type="ChEBI" id="CHEBI:15378"/>
        <dbReference type="ChEBI" id="CHEBI:16389"/>
        <dbReference type="ChEBI" id="CHEBI:17976"/>
        <dbReference type="ChEBI" id="CHEBI:57540"/>
        <dbReference type="ChEBI" id="CHEBI:57945"/>
        <dbReference type="EC" id="7.1.1.2"/>
    </reaction>
</comment>
<evidence type="ECO:0000256" key="9">
    <source>
        <dbReference type="ARBA" id="ARBA00022967"/>
    </source>
</evidence>
<keyword evidence="5" id="KW-0813">Transport</keyword>
<keyword evidence="14 17" id="KW-0496">Mitochondrion</keyword>
<comment type="similarity">
    <text evidence="2 17">Belongs to the complex I subunit 2 family.</text>
</comment>
<dbReference type="PRINTS" id="PR01436">
    <property type="entry name" value="NADHDHGNASE2"/>
</dbReference>
<evidence type="ECO:0000256" key="7">
    <source>
        <dbReference type="ARBA" id="ARBA00022692"/>
    </source>
</evidence>
<keyword evidence="13 17" id="KW-0830">Ubiquinone</keyword>
<feature type="transmembrane region" description="Helical" evidence="17">
    <location>
        <begin position="326"/>
        <end position="344"/>
    </location>
</feature>
<sequence>MFSSLPFSYMFLAVMGVGTLFSISSMHWLGIWAGLELNLIGFLPMLTYQKSTSESESAVKYFVIQALGSGLLILGSLITYSMSFTWDLYDFWGESKLGLVIMIAGLCLKLGLFPFHYWLPSVMAGLPWMSCLLLATWQKLAPLFLIVSLLEMSRSYMLIFVFCFIASGSALIGGLGGINQTQIRALLAYSSISHLGWMAYAALHSEWVMKMYLVIYIIISLSMFMSLWYSDLGTMKNISNMSFFSFMQMSVMILLLSLSGLPPMLGFISKWLVIMAGSQGSLVLILSFLILGSLMSLFYYLSLFFSLLLSTKSGYHKMSSLETSDILVVLIASVNIFGGIMILSTNSLSNML</sequence>
<evidence type="ECO:0000256" key="11">
    <source>
        <dbReference type="ARBA" id="ARBA00022989"/>
    </source>
</evidence>
<keyword evidence="9 17" id="KW-1278">Translocase</keyword>
<evidence type="ECO:0000256" key="17">
    <source>
        <dbReference type="RuleBase" id="RU003403"/>
    </source>
</evidence>
<evidence type="ECO:0000259" key="18">
    <source>
        <dbReference type="Pfam" id="PF00361"/>
    </source>
</evidence>
<comment type="function">
    <text evidence="17">Core subunit of the mitochondrial membrane respiratory chain NADH dehydrogenase (Complex I) which catalyzes electron transfer from NADH through the respiratory chain, using ubiquinone as an electron acceptor. Essential for the catalytic activity and assembly of complex I.</text>
</comment>
<keyword evidence="7 17" id="KW-0812">Transmembrane</keyword>
<evidence type="ECO:0000256" key="13">
    <source>
        <dbReference type="ARBA" id="ARBA00023075"/>
    </source>
</evidence>
<geneLocation type="mitochondrion" evidence="19"/>
<keyword evidence="15 17" id="KW-0472">Membrane</keyword>
<evidence type="ECO:0000313" key="19">
    <source>
        <dbReference type="EMBL" id="QOW07339.1"/>
    </source>
</evidence>
<keyword evidence="10 17" id="KW-0249">Electron transport</keyword>
<evidence type="ECO:0000256" key="2">
    <source>
        <dbReference type="ARBA" id="ARBA00007012"/>
    </source>
</evidence>
<evidence type="ECO:0000256" key="16">
    <source>
        <dbReference type="ARBA" id="ARBA00049551"/>
    </source>
</evidence>
<dbReference type="EC" id="7.1.1.2" evidence="3 17"/>
<dbReference type="InterPro" id="IPR050175">
    <property type="entry name" value="Complex_I_Subunit_2"/>
</dbReference>
<evidence type="ECO:0000256" key="6">
    <source>
        <dbReference type="ARBA" id="ARBA00022660"/>
    </source>
</evidence>
<feature type="transmembrane region" description="Helical" evidence="17">
    <location>
        <begin position="98"/>
        <end position="119"/>
    </location>
</feature>
<dbReference type="GO" id="GO:0008137">
    <property type="term" value="F:NADH dehydrogenase (ubiquinone) activity"/>
    <property type="evidence" value="ECO:0007669"/>
    <property type="project" value="UniProtKB-EC"/>
</dbReference>
<dbReference type="PANTHER" id="PTHR46552">
    <property type="entry name" value="NADH-UBIQUINONE OXIDOREDUCTASE CHAIN 2"/>
    <property type="match status" value="1"/>
</dbReference>
<protein>
    <recommendedName>
        <fullName evidence="4 17">NADH-ubiquinone oxidoreductase chain 2</fullName>
        <ecNumber evidence="3 17">7.1.1.2</ecNumber>
    </recommendedName>
</protein>
<accession>A0A7S6ZP39</accession>
<evidence type="ECO:0000256" key="15">
    <source>
        <dbReference type="ARBA" id="ARBA00023136"/>
    </source>
</evidence>
<keyword evidence="8 17" id="KW-0999">Mitochondrion inner membrane</keyword>
<evidence type="ECO:0000256" key="10">
    <source>
        <dbReference type="ARBA" id="ARBA00022982"/>
    </source>
</evidence>
<name>A0A7S6ZP39_9CAEN</name>
<dbReference type="PANTHER" id="PTHR46552:SF1">
    <property type="entry name" value="NADH-UBIQUINONE OXIDOREDUCTASE CHAIN 2"/>
    <property type="match status" value="1"/>
</dbReference>
<feature type="domain" description="NADH:quinone oxidoreductase/Mrp antiporter transmembrane" evidence="18">
    <location>
        <begin position="25"/>
        <end position="295"/>
    </location>
</feature>
<feature type="transmembrane region" description="Helical" evidence="17">
    <location>
        <begin position="209"/>
        <end position="229"/>
    </location>
</feature>
<proteinExistence type="inferred from homology"/>
<dbReference type="InterPro" id="IPR001750">
    <property type="entry name" value="ND/Mrp_TM"/>
</dbReference>
<evidence type="ECO:0000256" key="14">
    <source>
        <dbReference type="ARBA" id="ARBA00023128"/>
    </source>
</evidence>
<evidence type="ECO:0000256" key="5">
    <source>
        <dbReference type="ARBA" id="ARBA00022448"/>
    </source>
</evidence>
<keyword evidence="11 17" id="KW-1133">Transmembrane helix</keyword>
<dbReference type="InterPro" id="IPR003917">
    <property type="entry name" value="NADH_UbQ_OxRdtase_chain2"/>
</dbReference>